<name>A0A401ZMM7_9CHLR</name>
<accession>A0A401ZMM7</accession>
<dbReference type="AlphaFoldDB" id="A0A401ZMM7"/>
<dbReference type="EMBL" id="BIFQ01000002">
    <property type="protein sequence ID" value="GCE08115.1"/>
    <property type="molecule type" value="Genomic_DNA"/>
</dbReference>
<evidence type="ECO:0000313" key="1">
    <source>
        <dbReference type="EMBL" id="GCE08115.1"/>
    </source>
</evidence>
<gene>
    <name evidence="1" type="ORF">KDAU_54440</name>
</gene>
<reference evidence="2" key="1">
    <citation type="submission" date="2018-12" db="EMBL/GenBank/DDBJ databases">
        <title>Tengunoibacter tsumagoiensis gen. nov., sp. nov., Dictyobacter kobayashii sp. nov., D. alpinus sp. nov., and D. joshuensis sp. nov. and description of Dictyobacteraceae fam. nov. within the order Ktedonobacterales isolated from Tengu-no-mugimeshi.</title>
        <authorList>
            <person name="Wang C.M."/>
            <person name="Zheng Y."/>
            <person name="Sakai Y."/>
            <person name="Toyoda A."/>
            <person name="Minakuchi Y."/>
            <person name="Abe K."/>
            <person name="Yokota A."/>
            <person name="Yabe S."/>
        </authorList>
    </citation>
    <scope>NUCLEOTIDE SEQUENCE [LARGE SCALE GENOMIC DNA]</scope>
    <source>
        <strain evidence="2">S-27</strain>
    </source>
</reference>
<keyword evidence="2" id="KW-1185">Reference proteome</keyword>
<proteinExistence type="predicted"/>
<dbReference type="RefSeq" id="WP_126600445.1">
    <property type="nucleotide sequence ID" value="NZ_BIFQ01000002.1"/>
</dbReference>
<comment type="caution">
    <text evidence="1">The sequence shown here is derived from an EMBL/GenBank/DDBJ whole genome shotgun (WGS) entry which is preliminary data.</text>
</comment>
<protein>
    <submittedName>
        <fullName evidence="1">Uncharacterized protein</fullName>
    </submittedName>
</protein>
<dbReference type="Proteomes" id="UP000287224">
    <property type="component" value="Unassembled WGS sequence"/>
</dbReference>
<organism evidence="1 2">
    <name type="scientific">Dictyobacter aurantiacus</name>
    <dbReference type="NCBI Taxonomy" id="1936993"/>
    <lineage>
        <taxon>Bacteria</taxon>
        <taxon>Bacillati</taxon>
        <taxon>Chloroflexota</taxon>
        <taxon>Ktedonobacteria</taxon>
        <taxon>Ktedonobacterales</taxon>
        <taxon>Dictyobacteraceae</taxon>
        <taxon>Dictyobacter</taxon>
    </lineage>
</organism>
<evidence type="ECO:0000313" key="2">
    <source>
        <dbReference type="Proteomes" id="UP000287224"/>
    </source>
</evidence>
<dbReference type="OrthoDB" id="1441420at2"/>
<sequence length="109" mass="11856">MAFKVHQIQSYNYSFDARVGGPGRLQLWGQGPTTIPVANVTFVEDTSPVPEPILSSDLNSATVSFKQGALPGLIDMLRNAHQVRVTINDQSPGFVFIHTEQESAGKENS</sequence>